<dbReference type="CDD" id="cd02440">
    <property type="entry name" value="AdoMet_MTases"/>
    <property type="match status" value="1"/>
</dbReference>
<gene>
    <name evidence="2" type="ORF">MNBD_CHLOROFLEXI01-4499</name>
</gene>
<sequence>MDKVTGTNFDDGFANWKAYQEAPWGKLRYRVAQANLQKHLPQPPAHILDLGGGNGLDSIPLVKEGYTAVIIDFSQEMVAQGKKLAAQEQVSDKIRFKIGDVTQLTAVQPQFDIILCHNVLQYVDDGTAVLHNIHKNLRPGGIFSLIITNPFTETFAHALRDTDLQAALDSLNQSIKYIETFDTTIHNYTDAELKMMLDTAGFTLLEQYGVRCICDFIADNERKFEPSFYEQLEALELAVSNQYPYKLLARFYQFICQKP</sequence>
<dbReference type="Gene3D" id="3.40.50.150">
    <property type="entry name" value="Vaccinia Virus protein VP39"/>
    <property type="match status" value="1"/>
</dbReference>
<dbReference type="EMBL" id="UOEU01000269">
    <property type="protein sequence ID" value="VAW31667.1"/>
    <property type="molecule type" value="Genomic_DNA"/>
</dbReference>
<protein>
    <recommendedName>
        <fullName evidence="1">Methyltransferase domain-containing protein</fullName>
    </recommendedName>
</protein>
<dbReference type="SUPFAM" id="SSF53335">
    <property type="entry name" value="S-adenosyl-L-methionine-dependent methyltransferases"/>
    <property type="match status" value="1"/>
</dbReference>
<proteinExistence type="predicted"/>
<dbReference type="AlphaFoldDB" id="A0A3B0V1G3"/>
<reference evidence="2" key="1">
    <citation type="submission" date="2018-06" db="EMBL/GenBank/DDBJ databases">
        <authorList>
            <person name="Zhirakovskaya E."/>
        </authorList>
    </citation>
    <scope>NUCLEOTIDE SEQUENCE</scope>
</reference>
<organism evidence="2">
    <name type="scientific">hydrothermal vent metagenome</name>
    <dbReference type="NCBI Taxonomy" id="652676"/>
    <lineage>
        <taxon>unclassified sequences</taxon>
        <taxon>metagenomes</taxon>
        <taxon>ecological metagenomes</taxon>
    </lineage>
</organism>
<name>A0A3B0V1G3_9ZZZZ</name>
<dbReference type="InterPro" id="IPR025714">
    <property type="entry name" value="Methyltranfer_dom"/>
</dbReference>
<evidence type="ECO:0000259" key="1">
    <source>
        <dbReference type="Pfam" id="PF13847"/>
    </source>
</evidence>
<dbReference type="InterPro" id="IPR029063">
    <property type="entry name" value="SAM-dependent_MTases_sf"/>
</dbReference>
<evidence type="ECO:0000313" key="2">
    <source>
        <dbReference type="EMBL" id="VAW31667.1"/>
    </source>
</evidence>
<dbReference type="PANTHER" id="PTHR43861">
    <property type="entry name" value="TRANS-ACONITATE 2-METHYLTRANSFERASE-RELATED"/>
    <property type="match status" value="1"/>
</dbReference>
<feature type="domain" description="Methyltransferase" evidence="1">
    <location>
        <begin position="46"/>
        <end position="162"/>
    </location>
</feature>
<accession>A0A3B0V1G3</accession>
<dbReference type="Pfam" id="PF13847">
    <property type="entry name" value="Methyltransf_31"/>
    <property type="match status" value="1"/>
</dbReference>